<dbReference type="PANTHER" id="PTHR39535">
    <property type="entry name" value="SPORULATION-DELAYING PROTEIN SDPB"/>
    <property type="match status" value="1"/>
</dbReference>
<keyword evidence="4 5" id="KW-0472">Membrane</keyword>
<accession>A0A561EJU6</accession>
<dbReference type="SMART" id="SM00752">
    <property type="entry name" value="HTTM"/>
    <property type="match status" value="1"/>
</dbReference>
<protein>
    <submittedName>
        <fullName evidence="7">Antimicrobial peptide system SdpB family protein</fullName>
    </submittedName>
</protein>
<gene>
    <name evidence="7" type="ORF">FB465_0827</name>
</gene>
<dbReference type="InterPro" id="IPR023894">
    <property type="entry name" value="Sporulation_SdpB"/>
</dbReference>
<feature type="transmembrane region" description="Helical" evidence="5">
    <location>
        <begin position="261"/>
        <end position="287"/>
    </location>
</feature>
<evidence type="ECO:0000256" key="1">
    <source>
        <dbReference type="ARBA" id="ARBA00004127"/>
    </source>
</evidence>
<dbReference type="PANTHER" id="PTHR39535:SF2">
    <property type="entry name" value="HTTM DOMAIN-CONTAINING PROTEIN"/>
    <property type="match status" value="1"/>
</dbReference>
<dbReference type="AlphaFoldDB" id="A0A561EJU6"/>
<evidence type="ECO:0000256" key="2">
    <source>
        <dbReference type="ARBA" id="ARBA00022692"/>
    </source>
</evidence>
<dbReference type="RefSeq" id="WP_145787646.1">
    <property type="nucleotide sequence ID" value="NZ_VIVR01000001.1"/>
</dbReference>
<dbReference type="Proteomes" id="UP000318416">
    <property type="component" value="Unassembled WGS sequence"/>
</dbReference>
<organism evidence="7 8">
    <name type="scientific">Kitasatospora atroaurantiaca</name>
    <dbReference type="NCBI Taxonomy" id="285545"/>
    <lineage>
        <taxon>Bacteria</taxon>
        <taxon>Bacillati</taxon>
        <taxon>Actinomycetota</taxon>
        <taxon>Actinomycetes</taxon>
        <taxon>Kitasatosporales</taxon>
        <taxon>Streptomycetaceae</taxon>
        <taxon>Kitasatospora</taxon>
    </lineage>
</organism>
<keyword evidence="2 5" id="KW-0812">Transmembrane</keyword>
<feature type="transmembrane region" description="Helical" evidence="5">
    <location>
        <begin position="226"/>
        <end position="249"/>
    </location>
</feature>
<evidence type="ECO:0000313" key="7">
    <source>
        <dbReference type="EMBL" id="TWE15879.1"/>
    </source>
</evidence>
<dbReference type="NCBIfam" id="TIGR04033">
    <property type="entry name" value="export_SdpB"/>
    <property type="match status" value="1"/>
</dbReference>
<evidence type="ECO:0000313" key="8">
    <source>
        <dbReference type="Proteomes" id="UP000318416"/>
    </source>
</evidence>
<name>A0A561EJU6_9ACTN</name>
<keyword evidence="8" id="KW-1185">Reference proteome</keyword>
<comment type="subcellular location">
    <subcellularLocation>
        <location evidence="1">Endomembrane system</location>
        <topology evidence="1">Multi-pass membrane protein</topology>
    </subcellularLocation>
</comment>
<proteinExistence type="predicted"/>
<dbReference type="GO" id="GO:0012505">
    <property type="term" value="C:endomembrane system"/>
    <property type="evidence" value="ECO:0007669"/>
    <property type="project" value="UniProtKB-SubCell"/>
</dbReference>
<feature type="domain" description="HTTM-like" evidence="6">
    <location>
        <begin position="20"/>
        <end position="292"/>
    </location>
</feature>
<evidence type="ECO:0000256" key="4">
    <source>
        <dbReference type="ARBA" id="ARBA00023136"/>
    </source>
</evidence>
<reference evidence="7 8" key="1">
    <citation type="submission" date="2019-06" db="EMBL/GenBank/DDBJ databases">
        <title>Sequencing the genomes of 1000 actinobacteria strains.</title>
        <authorList>
            <person name="Klenk H.-P."/>
        </authorList>
    </citation>
    <scope>NUCLEOTIDE SEQUENCE [LARGE SCALE GENOMIC DNA]</scope>
    <source>
        <strain evidence="7 8">DSM 41649</strain>
    </source>
</reference>
<dbReference type="InterPro" id="IPR052964">
    <property type="entry name" value="Sporulation_signal_mat"/>
</dbReference>
<dbReference type="InterPro" id="IPR011020">
    <property type="entry name" value="HTTM-like"/>
</dbReference>
<comment type="caution">
    <text evidence="7">The sequence shown here is derived from an EMBL/GenBank/DDBJ whole genome shotgun (WGS) entry which is preliminary data.</text>
</comment>
<evidence type="ECO:0000256" key="3">
    <source>
        <dbReference type="ARBA" id="ARBA00022989"/>
    </source>
</evidence>
<evidence type="ECO:0000256" key="5">
    <source>
        <dbReference type="SAM" id="Phobius"/>
    </source>
</evidence>
<dbReference type="EMBL" id="VIVR01000001">
    <property type="protein sequence ID" value="TWE15879.1"/>
    <property type="molecule type" value="Genomic_DNA"/>
</dbReference>
<keyword evidence="3 5" id="KW-1133">Transmembrane helix</keyword>
<dbReference type="OrthoDB" id="128729at2"/>
<sequence>MRLDTIVDDQATRLHRHLSRYSARTRWFGIGRSIICFAELTVVLLTPSNALLIPVLSITDGARCDGVRAVSAFCVGDQSSGGEYARWLLVAILLVAASGYRPRWTVIPQTWAVFSIASSISVPDGGESISLIMSMLMVPIALADGRKWHWTKAERPSSPTWHAVSFAAFWAIRLQLAYVYLDTAISKFGVSDWANGTAEYYFLRDNMFGVARPLDGIFLELSKNPVIVVGMTWGALVVELAIAACILSSGQWRKVGLGLDVMLHGMIILTMGLWSFGLVMIGSAVIASTPAVIAPTPALAEPCRGTVLAA</sequence>
<evidence type="ECO:0000259" key="6">
    <source>
        <dbReference type="SMART" id="SM00752"/>
    </source>
</evidence>